<name>A0ABV4CSW5_9BACT</name>
<sequence length="255" mass="29100">MRKKLFSGENKRVVYVATVLVTLMFSFVSQAAVNSRDYKTVAAKAARFFKYKDWANAAAMYELMLEDSAKVVDTYSHAIVVAAMRKLPDYEISLLERAQQQLIPVDSIYSGVRRVSFAMGQTSLYEEFLMLVKDRQPWLKRSIEKQLLSYYVFRRNAPMIIEYSKIMLTGAPDNRQYLASLADGYMCAGDEAQGIDVYSKLLSLYPDDYDTLLILGNYYYIKGEKEPALSYLLQADSIKSTPYVMELVKSLSSPD</sequence>
<protein>
    <recommendedName>
        <fullName evidence="3">Tetratricopeptide repeat protein</fullName>
    </recommendedName>
</protein>
<dbReference type="RefSeq" id="WP_147438702.1">
    <property type="nucleotide sequence ID" value="NZ_JBCLPP010000005.1"/>
</dbReference>
<organism evidence="1 2">
    <name type="scientific">Heminiphilus faecis</name>
    <dbReference type="NCBI Taxonomy" id="2601703"/>
    <lineage>
        <taxon>Bacteria</taxon>
        <taxon>Pseudomonadati</taxon>
        <taxon>Bacteroidota</taxon>
        <taxon>Bacteroidia</taxon>
        <taxon>Bacteroidales</taxon>
        <taxon>Muribaculaceae</taxon>
        <taxon>Heminiphilus</taxon>
    </lineage>
</organism>
<dbReference type="Gene3D" id="1.25.40.10">
    <property type="entry name" value="Tetratricopeptide repeat domain"/>
    <property type="match status" value="1"/>
</dbReference>
<proteinExistence type="predicted"/>
<gene>
    <name evidence="1" type="ORF">AAK873_02470</name>
</gene>
<keyword evidence="2" id="KW-1185">Reference proteome</keyword>
<evidence type="ECO:0008006" key="3">
    <source>
        <dbReference type="Google" id="ProtNLM"/>
    </source>
</evidence>
<evidence type="ECO:0000313" key="2">
    <source>
        <dbReference type="Proteomes" id="UP001565200"/>
    </source>
</evidence>
<comment type="caution">
    <text evidence="1">The sequence shown here is derived from an EMBL/GenBank/DDBJ whole genome shotgun (WGS) entry which is preliminary data.</text>
</comment>
<dbReference type="InterPro" id="IPR011990">
    <property type="entry name" value="TPR-like_helical_dom_sf"/>
</dbReference>
<dbReference type="Proteomes" id="UP001565200">
    <property type="component" value="Unassembled WGS sequence"/>
</dbReference>
<accession>A0ABV4CSW5</accession>
<evidence type="ECO:0000313" key="1">
    <source>
        <dbReference type="EMBL" id="MEY8244481.1"/>
    </source>
</evidence>
<dbReference type="EMBL" id="JBCLPP010000005">
    <property type="protein sequence ID" value="MEY8244481.1"/>
    <property type="molecule type" value="Genomic_DNA"/>
</dbReference>
<reference evidence="1 2" key="1">
    <citation type="submission" date="2024-03" db="EMBL/GenBank/DDBJ databases">
        <title>Mouse gut bacterial collection (mGBC) of GemPharmatech.</title>
        <authorList>
            <person name="He Y."/>
            <person name="Dong L."/>
            <person name="Wu D."/>
            <person name="Gao X."/>
            <person name="Lin Z."/>
        </authorList>
    </citation>
    <scope>NUCLEOTIDE SEQUENCE [LARGE SCALE GENOMIC DNA]</scope>
    <source>
        <strain evidence="1 2">54-13</strain>
    </source>
</reference>
<dbReference type="SUPFAM" id="SSF48452">
    <property type="entry name" value="TPR-like"/>
    <property type="match status" value="1"/>
</dbReference>